<dbReference type="InterPro" id="IPR001254">
    <property type="entry name" value="Trypsin_dom"/>
</dbReference>
<dbReference type="PANTHER" id="PTHR24260:SF136">
    <property type="entry name" value="GH08193P-RELATED"/>
    <property type="match status" value="1"/>
</dbReference>
<feature type="domain" description="Peptidase S1" evidence="1">
    <location>
        <begin position="9"/>
        <end position="225"/>
    </location>
</feature>
<comment type="caution">
    <text evidence="2">The sequence shown here is derived from an EMBL/GenBank/DDBJ whole genome shotgun (WGS) entry which is preliminary data.</text>
</comment>
<keyword evidence="3" id="KW-1185">Reference proteome</keyword>
<dbReference type="InterPro" id="IPR001314">
    <property type="entry name" value="Peptidase_S1A"/>
</dbReference>
<evidence type="ECO:0000313" key="3">
    <source>
        <dbReference type="Proteomes" id="UP001501371"/>
    </source>
</evidence>
<sequence>MLTGPSAQALAGDPATDGAHGFTARLDIGGVRACSGTLINNQWLISAASCFVDDPAQAASLPTGAPARKSTATIGRTDLTGTTGHVRDIVHLIPRQDRDVVLAKLATPVYGIAPLRPATTAPAQGETLKGAGYGRTKDTWIPDRLHTGTFTTGEVQDTTVSIDGAPVCKGDTGAPTFRETDGRLELTGVVSRSWQGGCLGSEETRTAAVAGRVDDIRAWIRESTASTLNAWKLQMVTKTTSGLYHAIRDSNGDWSGFGDVQKVAGTIEDVKFAADAAISGKNYVFALGGDGHLYEANRRPTGGWEAFRDLTTELGAKPGLTRVAVTSTGKGLALIGLADGRIYHAVQDPDEKWSKWGDVTAKLGTLGNATQVTTSQTSGGQTHVGVVADKKAYHAIRDSDGTWSESWGRVSNLDTGLDSINGMAFAGTGTDLQIALSSPTGDIKHAIRANTGSWSTFGNLSGKLGPHQPSVSVDAAAVNGEFQTVIVTTDGRIRHALRHTDGTWDAADEPTGYPGTPTMAAITGSTS</sequence>
<dbReference type="SUPFAM" id="SSF50494">
    <property type="entry name" value="Trypsin-like serine proteases"/>
    <property type="match status" value="1"/>
</dbReference>
<protein>
    <submittedName>
        <fullName evidence="2">Fusidic acid esterase FusH</fullName>
    </submittedName>
</protein>
<dbReference type="Pfam" id="PF00089">
    <property type="entry name" value="Trypsin"/>
    <property type="match status" value="1"/>
</dbReference>
<accession>A0ABN1ULA6</accession>
<dbReference type="EMBL" id="BAAAKV010000007">
    <property type="protein sequence ID" value="GAA1157409.1"/>
    <property type="molecule type" value="Genomic_DNA"/>
</dbReference>
<evidence type="ECO:0000313" key="2">
    <source>
        <dbReference type="EMBL" id="GAA1157409.1"/>
    </source>
</evidence>
<gene>
    <name evidence="2" type="primary">fusH</name>
    <name evidence="2" type="ORF">GCM10009654_11670</name>
</gene>
<dbReference type="PROSITE" id="PS50240">
    <property type="entry name" value="TRYPSIN_DOM"/>
    <property type="match status" value="1"/>
</dbReference>
<dbReference type="PANTHER" id="PTHR24260">
    <property type="match status" value="1"/>
</dbReference>
<dbReference type="InterPro" id="IPR051333">
    <property type="entry name" value="CLIP_Serine_Protease"/>
</dbReference>
<dbReference type="Gene3D" id="2.40.10.10">
    <property type="entry name" value="Trypsin-like serine proteases"/>
    <property type="match status" value="1"/>
</dbReference>
<dbReference type="InterPro" id="IPR009003">
    <property type="entry name" value="Peptidase_S1_PA"/>
</dbReference>
<organism evidence="2 3">
    <name type="scientific">Streptomyces hebeiensis</name>
    <dbReference type="NCBI Taxonomy" id="229486"/>
    <lineage>
        <taxon>Bacteria</taxon>
        <taxon>Bacillati</taxon>
        <taxon>Actinomycetota</taxon>
        <taxon>Actinomycetes</taxon>
        <taxon>Kitasatosporales</taxon>
        <taxon>Streptomycetaceae</taxon>
        <taxon>Streptomyces</taxon>
    </lineage>
</organism>
<reference evidence="2 3" key="1">
    <citation type="journal article" date="2019" name="Int. J. Syst. Evol. Microbiol.">
        <title>The Global Catalogue of Microorganisms (GCM) 10K type strain sequencing project: providing services to taxonomists for standard genome sequencing and annotation.</title>
        <authorList>
            <consortium name="The Broad Institute Genomics Platform"/>
            <consortium name="The Broad Institute Genome Sequencing Center for Infectious Disease"/>
            <person name="Wu L."/>
            <person name="Ma J."/>
        </authorList>
    </citation>
    <scope>NUCLEOTIDE SEQUENCE [LARGE SCALE GENOMIC DNA]</scope>
    <source>
        <strain evidence="2 3">JCM 12696</strain>
    </source>
</reference>
<proteinExistence type="predicted"/>
<dbReference type="Gene3D" id="2.120.10.70">
    <property type="entry name" value="Fucose-specific lectin"/>
    <property type="match status" value="1"/>
</dbReference>
<name>A0ABN1ULA6_9ACTN</name>
<evidence type="ECO:0000259" key="1">
    <source>
        <dbReference type="PROSITE" id="PS50240"/>
    </source>
</evidence>
<dbReference type="PRINTS" id="PR00722">
    <property type="entry name" value="CHYMOTRYPSIN"/>
</dbReference>
<dbReference type="Proteomes" id="UP001501371">
    <property type="component" value="Unassembled WGS sequence"/>
</dbReference>
<dbReference type="SUPFAM" id="SSF89372">
    <property type="entry name" value="Fucose-specific lectin"/>
    <property type="match status" value="1"/>
</dbReference>
<dbReference type="InterPro" id="IPR043504">
    <property type="entry name" value="Peptidase_S1_PA_chymotrypsin"/>
</dbReference>
<dbReference type="SMART" id="SM00020">
    <property type="entry name" value="Tryp_SPc"/>
    <property type="match status" value="1"/>
</dbReference>